<name>X0UVN5_9ZZZZ</name>
<evidence type="ECO:0008006" key="3">
    <source>
        <dbReference type="Google" id="ProtNLM"/>
    </source>
</evidence>
<protein>
    <recommendedName>
        <fullName evidence="3">Polymer-forming cytoskeletal protein</fullName>
    </recommendedName>
</protein>
<sequence>MPRPCTSSTLKACKLETRKICAGEIHAKHITTCKLKVKGDATIKGDATVGGDLVVCGDLDVKGYITEKGQTVNPVNGCIVSSQGVLDVINANSVLLFKLAPQAVILLNFFGIPAPTPASTIEFANWTDWSPAGRVSNQAAFDAFDVLLGQVLDEDTLYEQERQELSNAPFDFFSLLYDATPQSRILGNTTLRAADNNIFANTGFIVEPVIGTFLLNFGKLGGNFFAATFGLVLTLFSLQNWVV</sequence>
<feature type="transmembrane region" description="Helical" evidence="1">
    <location>
        <begin position="224"/>
        <end position="242"/>
    </location>
</feature>
<accession>X0UVN5</accession>
<proteinExistence type="predicted"/>
<organism evidence="2">
    <name type="scientific">marine sediment metagenome</name>
    <dbReference type="NCBI Taxonomy" id="412755"/>
    <lineage>
        <taxon>unclassified sequences</taxon>
        <taxon>metagenomes</taxon>
        <taxon>ecological metagenomes</taxon>
    </lineage>
</organism>
<gene>
    <name evidence="2" type="ORF">S01H1_33273</name>
</gene>
<keyword evidence="1" id="KW-0472">Membrane</keyword>
<dbReference type="AlphaFoldDB" id="X0UVN5"/>
<keyword evidence="1" id="KW-0812">Transmembrane</keyword>
<comment type="caution">
    <text evidence="2">The sequence shown here is derived from an EMBL/GenBank/DDBJ whole genome shotgun (WGS) entry which is preliminary data.</text>
</comment>
<keyword evidence="1" id="KW-1133">Transmembrane helix</keyword>
<feature type="non-terminal residue" evidence="2">
    <location>
        <position position="243"/>
    </location>
</feature>
<reference evidence="2" key="1">
    <citation type="journal article" date="2014" name="Front. Microbiol.">
        <title>High frequency of phylogenetically diverse reductive dehalogenase-homologous genes in deep subseafloor sedimentary metagenomes.</title>
        <authorList>
            <person name="Kawai M."/>
            <person name="Futagami T."/>
            <person name="Toyoda A."/>
            <person name="Takaki Y."/>
            <person name="Nishi S."/>
            <person name="Hori S."/>
            <person name="Arai W."/>
            <person name="Tsubouchi T."/>
            <person name="Morono Y."/>
            <person name="Uchiyama I."/>
            <person name="Ito T."/>
            <person name="Fujiyama A."/>
            <person name="Inagaki F."/>
            <person name="Takami H."/>
        </authorList>
    </citation>
    <scope>NUCLEOTIDE SEQUENCE</scope>
    <source>
        <strain evidence="2">Expedition CK06-06</strain>
    </source>
</reference>
<evidence type="ECO:0000256" key="1">
    <source>
        <dbReference type="SAM" id="Phobius"/>
    </source>
</evidence>
<evidence type="ECO:0000313" key="2">
    <source>
        <dbReference type="EMBL" id="GAG09810.1"/>
    </source>
</evidence>
<dbReference type="EMBL" id="BARS01020653">
    <property type="protein sequence ID" value="GAG09810.1"/>
    <property type="molecule type" value="Genomic_DNA"/>
</dbReference>